<accession>A0A081DBR0</accession>
<reference evidence="4 5" key="1">
    <citation type="journal article" date="2014" name="Genome Announc.">
        <title>Draft Genome Sequences of Marine Flavobacterium Nonlabens Strains NR17, NR24, NR27, NR32, NR33, and Ara13.</title>
        <authorList>
            <person name="Nakanishi M."/>
            <person name="Meirelles P."/>
            <person name="Suzuki R."/>
            <person name="Takatani N."/>
            <person name="Mino S."/>
            <person name="Suda W."/>
            <person name="Oshima K."/>
            <person name="Hattori M."/>
            <person name="Ohkuma M."/>
            <person name="Hosokawa M."/>
            <person name="Miyashita K."/>
            <person name="Thompson F.L."/>
            <person name="Niwa A."/>
            <person name="Sawabe T."/>
            <person name="Sawabe T."/>
        </authorList>
    </citation>
    <scope>NUCLEOTIDE SEQUENCE [LARGE SCALE GENOMIC DNA]</scope>
    <source>
        <strain evidence="3">JCM 19275</strain>
        <strain evidence="1">JCM 19296</strain>
        <strain evidence="2">JCM 19314</strain>
        <strain evidence="6">JCM19275</strain>
        <strain evidence="4">JCM19296</strain>
        <strain evidence="5">JCM19314</strain>
    </source>
</reference>
<dbReference type="AlphaFoldDB" id="A0A081DBR0"/>
<dbReference type="Proteomes" id="UP000029226">
    <property type="component" value="Unassembled WGS sequence"/>
</dbReference>
<dbReference type="EMBL" id="BBLG01000004">
    <property type="protein sequence ID" value="GAK76356.1"/>
    <property type="molecule type" value="Genomic_DNA"/>
</dbReference>
<evidence type="ECO:0000313" key="3">
    <source>
        <dbReference type="EMBL" id="GAL74730.1"/>
    </source>
</evidence>
<sequence>MKNLSYLGIILLILIGCKQTNTSDNVSFDSGNAVTSTDRYDGPLLKVSDIPYACDHLNAENIKKWYNLEKVVWLAKPSNQGLENSCSAAFYAGSTNTNVSIQVYDYRSLEDLNTDIQILNEMNFEKLSMFNYPAYWSGGEVYQKALTVFYKGLKIVVTQPARDFFDEATHRKRSIIIAKEYLETFQN</sequence>
<protein>
    <submittedName>
        <fullName evidence="1">Uncharacterized protein</fullName>
    </submittedName>
</protein>
<dbReference type="PROSITE" id="PS51257">
    <property type="entry name" value="PROKAR_LIPOPROTEIN"/>
    <property type="match status" value="1"/>
</dbReference>
<evidence type="ECO:0000313" key="1">
    <source>
        <dbReference type="EMBL" id="GAK76356.1"/>
    </source>
</evidence>
<evidence type="ECO:0000313" key="2">
    <source>
        <dbReference type="EMBL" id="GAL01069.1"/>
    </source>
</evidence>
<name>A0A081DBR0_NONUL</name>
<gene>
    <name evidence="3" type="ORF">JCM19275_3585</name>
    <name evidence="1" type="ORF">JCM19296_1953</name>
    <name evidence="2" type="ORF">JCM19314_2269</name>
</gene>
<evidence type="ECO:0000313" key="5">
    <source>
        <dbReference type="Proteomes" id="UP000029226"/>
    </source>
</evidence>
<dbReference type="Proteomes" id="UP000029647">
    <property type="component" value="Unassembled WGS sequence"/>
</dbReference>
<dbReference type="RefSeq" id="WP_042248448.1">
    <property type="nucleotide sequence ID" value="NZ_CP138994.1"/>
</dbReference>
<proteinExistence type="predicted"/>
<comment type="caution">
    <text evidence="1">The sequence shown here is derived from an EMBL/GenBank/DDBJ whole genome shotgun (WGS) entry which is preliminary data.</text>
</comment>
<evidence type="ECO:0000313" key="6">
    <source>
        <dbReference type="Proteomes" id="UP000029647"/>
    </source>
</evidence>
<dbReference type="EMBL" id="BBMM01000008">
    <property type="protein sequence ID" value="GAL01069.1"/>
    <property type="molecule type" value="Genomic_DNA"/>
</dbReference>
<evidence type="ECO:0000313" key="4">
    <source>
        <dbReference type="Proteomes" id="UP000028980"/>
    </source>
</evidence>
<dbReference type="EMBL" id="BBNT01000002">
    <property type="protein sequence ID" value="GAL74730.1"/>
    <property type="molecule type" value="Genomic_DNA"/>
</dbReference>
<dbReference type="Proteomes" id="UP000028980">
    <property type="component" value="Unassembled WGS sequence"/>
</dbReference>
<organism evidence="1 4">
    <name type="scientific">Nonlabens ulvanivorans</name>
    <name type="common">Persicivirga ulvanivorans</name>
    <dbReference type="NCBI Taxonomy" id="906888"/>
    <lineage>
        <taxon>Bacteria</taxon>
        <taxon>Pseudomonadati</taxon>
        <taxon>Bacteroidota</taxon>
        <taxon>Flavobacteriia</taxon>
        <taxon>Flavobacteriales</taxon>
        <taxon>Flavobacteriaceae</taxon>
        <taxon>Nonlabens</taxon>
    </lineage>
</organism>